<dbReference type="EMBL" id="JRES01001511">
    <property type="protein sequence ID" value="KNC22347.1"/>
    <property type="molecule type" value="Genomic_DNA"/>
</dbReference>
<dbReference type="PANTHER" id="PTHR12709:SF5">
    <property type="entry name" value="DNA-DIRECTED RNA POLYMERASE I SUBUNIT RPA43"/>
    <property type="match status" value="1"/>
</dbReference>
<feature type="compositionally biased region" description="Basic residues" evidence="5">
    <location>
        <begin position="233"/>
        <end position="242"/>
    </location>
</feature>
<feature type="compositionally biased region" description="Basic and acidic residues" evidence="5">
    <location>
        <begin position="276"/>
        <end position="285"/>
    </location>
</feature>
<dbReference type="OMA" id="LAMGPYG"/>
<evidence type="ECO:0000256" key="1">
    <source>
        <dbReference type="ARBA" id="ARBA00004123"/>
    </source>
</evidence>
<evidence type="ECO:0000313" key="7">
    <source>
        <dbReference type="Proteomes" id="UP000037069"/>
    </source>
</evidence>
<dbReference type="PANTHER" id="PTHR12709">
    <property type="entry name" value="DNA-DIRECTED RNA POLYMERASE II, III"/>
    <property type="match status" value="1"/>
</dbReference>
<gene>
    <name evidence="6" type="ORF">FF38_02925</name>
</gene>
<keyword evidence="7" id="KW-1185">Reference proteome</keyword>
<dbReference type="InterPro" id="IPR036898">
    <property type="entry name" value="RNA_pol_Rpb7-like_N_sf"/>
</dbReference>
<dbReference type="AlphaFoldDB" id="A0A0L0BQM1"/>
<organism evidence="6 7">
    <name type="scientific">Lucilia cuprina</name>
    <name type="common">Green bottle fly</name>
    <name type="synonym">Australian sheep blowfly</name>
    <dbReference type="NCBI Taxonomy" id="7375"/>
    <lineage>
        <taxon>Eukaryota</taxon>
        <taxon>Metazoa</taxon>
        <taxon>Ecdysozoa</taxon>
        <taxon>Arthropoda</taxon>
        <taxon>Hexapoda</taxon>
        <taxon>Insecta</taxon>
        <taxon>Pterygota</taxon>
        <taxon>Neoptera</taxon>
        <taxon>Endopterygota</taxon>
        <taxon>Diptera</taxon>
        <taxon>Brachycera</taxon>
        <taxon>Muscomorpha</taxon>
        <taxon>Oestroidea</taxon>
        <taxon>Calliphoridae</taxon>
        <taxon>Luciliinae</taxon>
        <taxon>Lucilia</taxon>
    </lineage>
</organism>
<feature type="region of interest" description="Disordered" evidence="5">
    <location>
        <begin position="223"/>
        <end position="332"/>
    </location>
</feature>
<dbReference type="Gene3D" id="3.30.1490.120">
    <property type="entry name" value="RNA polymerase Rpb7-like, N-terminal domain"/>
    <property type="match status" value="1"/>
</dbReference>
<dbReference type="GO" id="GO:0006352">
    <property type="term" value="P:DNA-templated transcription initiation"/>
    <property type="evidence" value="ECO:0007669"/>
    <property type="project" value="InterPro"/>
</dbReference>
<evidence type="ECO:0000256" key="4">
    <source>
        <dbReference type="ARBA" id="ARBA00023242"/>
    </source>
</evidence>
<protein>
    <recommendedName>
        <fullName evidence="8">DNA-directed RNA polymerase I subunit RPA43</fullName>
    </recommendedName>
</protein>
<evidence type="ECO:0000256" key="3">
    <source>
        <dbReference type="ARBA" id="ARBA00023163"/>
    </source>
</evidence>
<evidence type="ECO:0000256" key="5">
    <source>
        <dbReference type="SAM" id="MobiDB-lite"/>
    </source>
</evidence>
<accession>A0A0L0BQM1</accession>
<evidence type="ECO:0008006" key="8">
    <source>
        <dbReference type="Google" id="ProtNLM"/>
    </source>
</evidence>
<evidence type="ECO:0000313" key="6">
    <source>
        <dbReference type="EMBL" id="KNC22347.1"/>
    </source>
</evidence>
<comment type="caution">
    <text evidence="6">The sequence shown here is derived from an EMBL/GenBank/DDBJ whole genome shotgun (WGS) entry which is preliminary data.</text>
</comment>
<sequence length="332" mass="37431">MAKRLQEYVKYTTKELDQYTETEGSCVRKINTNLHLSMGPFCLADFKHVLMAHLVRSKVGFYDIHLDGIVLDVKNIKVLGTTGAMRADDARIHININADVYVFKPEEGAELTGVVKHIGPHQVGVILYRVFNANLRVAHKVDKEEVQMDQEVKFRIRKYNLQNVFPYIDGELLTPGAQKALAKAKKIVFKQEENADSGIEEKDGGQELDDLLSIIKTEAPSEFEDALEECNNKKPKKSKKSKKTAEETPVESDKKKSSKKRKSSQSSGTESSEIPVNKEIKRELTFSDDSLPPTPKKIKKEKEASSMKKHKSKDSVLKVKVKSEIEDDVNSV</sequence>
<dbReference type="InterPro" id="IPR045113">
    <property type="entry name" value="Rpb7-like"/>
</dbReference>
<proteinExistence type="predicted"/>
<keyword evidence="2" id="KW-0240">DNA-directed RNA polymerase</keyword>
<dbReference type="Proteomes" id="UP000037069">
    <property type="component" value="Unassembled WGS sequence"/>
</dbReference>
<keyword evidence="4" id="KW-0539">Nucleus</keyword>
<feature type="compositionally biased region" description="Basic and acidic residues" evidence="5">
    <location>
        <begin position="313"/>
        <end position="324"/>
    </location>
</feature>
<name>A0A0L0BQM1_LUCCU</name>
<dbReference type="OrthoDB" id="10250504at2759"/>
<dbReference type="GO" id="GO:0006362">
    <property type="term" value="P:transcription elongation by RNA polymerase I"/>
    <property type="evidence" value="ECO:0007669"/>
    <property type="project" value="TreeGrafter"/>
</dbReference>
<keyword evidence="3" id="KW-0804">Transcription</keyword>
<feature type="compositionally biased region" description="Basic and acidic residues" evidence="5">
    <location>
        <begin position="243"/>
        <end position="255"/>
    </location>
</feature>
<comment type="subcellular location">
    <subcellularLocation>
        <location evidence="1">Nucleus</location>
    </subcellularLocation>
</comment>
<evidence type="ECO:0000256" key="2">
    <source>
        <dbReference type="ARBA" id="ARBA00022478"/>
    </source>
</evidence>
<reference evidence="6 7" key="1">
    <citation type="journal article" date="2015" name="Nat. Commun.">
        <title>Lucilia cuprina genome unlocks parasitic fly biology to underpin future interventions.</title>
        <authorList>
            <person name="Anstead C.A."/>
            <person name="Korhonen P.K."/>
            <person name="Young N.D."/>
            <person name="Hall R.S."/>
            <person name="Jex A.R."/>
            <person name="Murali S.C."/>
            <person name="Hughes D.S."/>
            <person name="Lee S.F."/>
            <person name="Perry T."/>
            <person name="Stroehlein A.J."/>
            <person name="Ansell B.R."/>
            <person name="Breugelmans B."/>
            <person name="Hofmann A."/>
            <person name="Qu J."/>
            <person name="Dugan S."/>
            <person name="Lee S.L."/>
            <person name="Chao H."/>
            <person name="Dinh H."/>
            <person name="Han Y."/>
            <person name="Doddapaneni H.V."/>
            <person name="Worley K.C."/>
            <person name="Muzny D.M."/>
            <person name="Ioannidis P."/>
            <person name="Waterhouse R.M."/>
            <person name="Zdobnov E.M."/>
            <person name="James P.J."/>
            <person name="Bagnall N.H."/>
            <person name="Kotze A.C."/>
            <person name="Gibbs R.A."/>
            <person name="Richards S."/>
            <person name="Batterham P."/>
            <person name="Gasser R.B."/>
        </authorList>
    </citation>
    <scope>NUCLEOTIDE SEQUENCE [LARGE SCALE GENOMIC DNA]</scope>
    <source>
        <strain evidence="6 7">LS</strain>
        <tissue evidence="6">Full body</tissue>
    </source>
</reference>
<dbReference type="GO" id="GO:0005736">
    <property type="term" value="C:RNA polymerase I complex"/>
    <property type="evidence" value="ECO:0007669"/>
    <property type="project" value="TreeGrafter"/>
</dbReference>
<dbReference type="STRING" id="7375.A0A0L0BQM1"/>